<keyword evidence="2" id="KW-1185">Reference proteome</keyword>
<name>A0ACB9PYP8_BAUVA</name>
<accession>A0ACB9PYP8</accession>
<organism evidence="1 2">
    <name type="scientific">Bauhinia variegata</name>
    <name type="common">Purple orchid tree</name>
    <name type="synonym">Phanera variegata</name>
    <dbReference type="NCBI Taxonomy" id="167791"/>
    <lineage>
        <taxon>Eukaryota</taxon>
        <taxon>Viridiplantae</taxon>
        <taxon>Streptophyta</taxon>
        <taxon>Embryophyta</taxon>
        <taxon>Tracheophyta</taxon>
        <taxon>Spermatophyta</taxon>
        <taxon>Magnoliopsida</taxon>
        <taxon>eudicotyledons</taxon>
        <taxon>Gunneridae</taxon>
        <taxon>Pentapetalae</taxon>
        <taxon>rosids</taxon>
        <taxon>fabids</taxon>
        <taxon>Fabales</taxon>
        <taxon>Fabaceae</taxon>
        <taxon>Cercidoideae</taxon>
        <taxon>Cercideae</taxon>
        <taxon>Bauhiniinae</taxon>
        <taxon>Bauhinia</taxon>
    </lineage>
</organism>
<dbReference type="EMBL" id="CM039427">
    <property type="protein sequence ID" value="KAI4353663.1"/>
    <property type="molecule type" value="Genomic_DNA"/>
</dbReference>
<evidence type="ECO:0000313" key="1">
    <source>
        <dbReference type="EMBL" id="KAI4353663.1"/>
    </source>
</evidence>
<comment type="caution">
    <text evidence="1">The sequence shown here is derived from an EMBL/GenBank/DDBJ whole genome shotgun (WGS) entry which is preliminary data.</text>
</comment>
<evidence type="ECO:0000313" key="2">
    <source>
        <dbReference type="Proteomes" id="UP000828941"/>
    </source>
</evidence>
<proteinExistence type="predicted"/>
<dbReference type="Proteomes" id="UP000828941">
    <property type="component" value="Chromosome 2"/>
</dbReference>
<sequence length="276" mass="31094">MMNAHPSDLCLALARYSNMQDLMETDSKEKKAFNPSSQVGKSTKMVIPNPILLEEEEEEETGEIIQRSVVSILEIELACSEKSPEGRMNVEAVTRQLQTVKRDQCKMKYLERLDLSSNQFRDKLLQCLGNLSIVRVLDFTDNMLSGNFPLFIVNLNLNMKRGRTIPTFPLFQKDLKYVDLSHNIVGTFPSCLMQNNLGLKVLVLRNNSLVGSIYLSSPILDTKHLDVSTNRMSGLLPEDIGLCLPNVTYLNLSVNSFEGNIPSSIGDMRKLQSLDY</sequence>
<reference evidence="1 2" key="1">
    <citation type="journal article" date="2022" name="DNA Res.">
        <title>Chromosomal-level genome assembly of the orchid tree Bauhinia variegata (Leguminosae; Cercidoideae) supports the allotetraploid origin hypothesis of Bauhinia.</title>
        <authorList>
            <person name="Zhong Y."/>
            <person name="Chen Y."/>
            <person name="Zheng D."/>
            <person name="Pang J."/>
            <person name="Liu Y."/>
            <person name="Luo S."/>
            <person name="Meng S."/>
            <person name="Qian L."/>
            <person name="Wei D."/>
            <person name="Dai S."/>
            <person name="Zhou R."/>
        </authorList>
    </citation>
    <scope>NUCLEOTIDE SEQUENCE [LARGE SCALE GENOMIC DNA]</scope>
    <source>
        <strain evidence="1">BV-YZ2020</strain>
    </source>
</reference>
<protein>
    <submittedName>
        <fullName evidence="1">Uncharacterized protein</fullName>
    </submittedName>
</protein>
<gene>
    <name evidence="1" type="ORF">L6164_002595</name>
</gene>